<dbReference type="AlphaFoldDB" id="A0A5N6NFL0"/>
<protein>
    <recommendedName>
        <fullName evidence="3">Zinc finger, CCHC-type</fullName>
    </recommendedName>
</protein>
<dbReference type="OrthoDB" id="1726548at2759"/>
<evidence type="ECO:0000313" key="1">
    <source>
        <dbReference type="EMBL" id="KAD4586043.1"/>
    </source>
</evidence>
<dbReference type="Proteomes" id="UP000326396">
    <property type="component" value="Linkage Group LG2"/>
</dbReference>
<evidence type="ECO:0000313" key="2">
    <source>
        <dbReference type="Proteomes" id="UP000326396"/>
    </source>
</evidence>
<dbReference type="Pfam" id="PF14223">
    <property type="entry name" value="Retrotran_gag_2"/>
    <property type="match status" value="1"/>
</dbReference>
<evidence type="ECO:0008006" key="3">
    <source>
        <dbReference type="Google" id="ProtNLM"/>
    </source>
</evidence>
<name>A0A5N6NFL0_9ASTR</name>
<dbReference type="EMBL" id="SZYD01000012">
    <property type="protein sequence ID" value="KAD4586043.1"/>
    <property type="molecule type" value="Genomic_DNA"/>
</dbReference>
<sequence>MKDSGYLDDFTGKISQIVSKANNLGSIIDNKRLVRKLLGSVPEKYIQIVASIEQFADLNTMQFQEATGRLKAYEERIKKPNKEEDTHNKLLFTKEDAKEKSKERKCEHCGHGSSNQGNFGRGHSFGHPLVYAFPHME</sequence>
<gene>
    <name evidence="1" type="ORF">E3N88_23644</name>
</gene>
<reference evidence="1 2" key="1">
    <citation type="submission" date="2019-05" db="EMBL/GenBank/DDBJ databases">
        <title>Mikania micrantha, genome provides insights into the molecular mechanism of rapid growth.</title>
        <authorList>
            <person name="Liu B."/>
        </authorList>
    </citation>
    <scope>NUCLEOTIDE SEQUENCE [LARGE SCALE GENOMIC DNA]</scope>
    <source>
        <strain evidence="1">NLD-2019</strain>
        <tissue evidence="1">Leaf</tissue>
    </source>
</reference>
<organism evidence="1 2">
    <name type="scientific">Mikania micrantha</name>
    <name type="common">bitter vine</name>
    <dbReference type="NCBI Taxonomy" id="192012"/>
    <lineage>
        <taxon>Eukaryota</taxon>
        <taxon>Viridiplantae</taxon>
        <taxon>Streptophyta</taxon>
        <taxon>Embryophyta</taxon>
        <taxon>Tracheophyta</taxon>
        <taxon>Spermatophyta</taxon>
        <taxon>Magnoliopsida</taxon>
        <taxon>eudicotyledons</taxon>
        <taxon>Gunneridae</taxon>
        <taxon>Pentapetalae</taxon>
        <taxon>asterids</taxon>
        <taxon>campanulids</taxon>
        <taxon>Asterales</taxon>
        <taxon>Asteraceae</taxon>
        <taxon>Asteroideae</taxon>
        <taxon>Heliantheae alliance</taxon>
        <taxon>Eupatorieae</taxon>
        <taxon>Mikania</taxon>
    </lineage>
</organism>
<proteinExistence type="predicted"/>
<accession>A0A5N6NFL0</accession>
<comment type="caution">
    <text evidence="1">The sequence shown here is derived from an EMBL/GenBank/DDBJ whole genome shotgun (WGS) entry which is preliminary data.</text>
</comment>
<keyword evidence="2" id="KW-1185">Reference proteome</keyword>